<dbReference type="InParanoid" id="A0A507B0B4"/>
<feature type="domain" description="RNA ligase" evidence="1">
    <location>
        <begin position="196"/>
        <end position="372"/>
    </location>
</feature>
<dbReference type="InterPro" id="IPR021122">
    <property type="entry name" value="RNA_ligase_dom_REL/Rnl2"/>
</dbReference>
<dbReference type="Gene3D" id="3.30.470.30">
    <property type="entry name" value="DNA ligase/mRNA capping enzyme"/>
    <property type="match status" value="1"/>
</dbReference>
<comment type="caution">
    <text evidence="2">The sequence shown here is derived from an EMBL/GenBank/DDBJ whole genome shotgun (WGS) entry which is preliminary data.</text>
</comment>
<sequence>MPQNTNTAPAAHAAPNIRKLVSIRRISHTSRIPRTRFARVSVDGWSVVERTSRGYSAGQLVVFFEIDSFIPATDDRIWELHQYFVEDALGRKGLRVRSCSAYGVMSQGMMFRVEDVREVSEELERLVAKHGPQEGTKMAMEMSFEDLLGVTKWELPVHAAVEGSLGPPPDFFPMPGYLRAQNKPSLFDKDKMANMYHVTEKLDGDTMVVYHLSKDSPWNHSLPTTEGVHWVEDGRIGVCNRRADIAEDSQSIFWEAAHKQNLLDKIQKMGIRDVALLGELCGSTVLKNTMDFPEGEHEFFAFDIYDIGKQKSLPFEETQAIFKRLDIPHVPVLGRVRMCDFARNLNELLRKAEGTGCMGQNREGIVLTSVKDGSQTKVISNSWLLEKGM</sequence>
<evidence type="ECO:0000313" key="2">
    <source>
        <dbReference type="EMBL" id="TPX16535.1"/>
    </source>
</evidence>
<gene>
    <name evidence="2" type="ORF">E0L32_003829</name>
</gene>
<dbReference type="Pfam" id="PF09414">
    <property type="entry name" value="RNA_ligase"/>
    <property type="match status" value="1"/>
</dbReference>
<protein>
    <recommendedName>
        <fullName evidence="1">RNA ligase domain-containing protein</fullName>
    </recommendedName>
</protein>
<dbReference type="SUPFAM" id="SSF56091">
    <property type="entry name" value="DNA ligase/mRNA capping enzyme, catalytic domain"/>
    <property type="match status" value="1"/>
</dbReference>
<dbReference type="AlphaFoldDB" id="A0A507B0B4"/>
<keyword evidence="3" id="KW-1185">Reference proteome</keyword>
<evidence type="ECO:0000259" key="1">
    <source>
        <dbReference type="Pfam" id="PF09414"/>
    </source>
</evidence>
<dbReference type="RefSeq" id="XP_030998246.1">
    <property type="nucleotide sequence ID" value="XM_031138171.1"/>
</dbReference>
<dbReference type="Pfam" id="PF21189">
    <property type="entry name" value="PHA02142"/>
    <property type="match status" value="1"/>
</dbReference>
<proteinExistence type="predicted"/>
<reference evidence="2 3" key="1">
    <citation type="submission" date="2019-06" db="EMBL/GenBank/DDBJ databases">
        <title>Draft genome sequence of the filamentous fungus Phialemoniopsis curvata isolated from diesel fuel.</title>
        <authorList>
            <person name="Varaljay V.A."/>
            <person name="Lyon W.J."/>
            <person name="Crouch A.L."/>
            <person name="Drake C.E."/>
            <person name="Hollomon J.M."/>
            <person name="Nadeau L.J."/>
            <person name="Nunn H.S."/>
            <person name="Stevenson B.S."/>
            <person name="Bojanowski C.L."/>
            <person name="Crookes-Goodson W.J."/>
        </authorList>
    </citation>
    <scope>NUCLEOTIDE SEQUENCE [LARGE SCALE GENOMIC DNA]</scope>
    <source>
        <strain evidence="2 3">D216</strain>
    </source>
</reference>
<evidence type="ECO:0000313" key="3">
    <source>
        <dbReference type="Proteomes" id="UP000319257"/>
    </source>
</evidence>
<dbReference type="Proteomes" id="UP000319257">
    <property type="component" value="Unassembled WGS sequence"/>
</dbReference>
<dbReference type="EMBL" id="SKBQ01000017">
    <property type="protein sequence ID" value="TPX16535.1"/>
    <property type="molecule type" value="Genomic_DNA"/>
</dbReference>
<dbReference type="GeneID" id="41971276"/>
<dbReference type="OrthoDB" id="17053at2759"/>
<name>A0A507B0B4_9PEZI</name>
<organism evidence="2 3">
    <name type="scientific">Thyridium curvatum</name>
    <dbReference type="NCBI Taxonomy" id="1093900"/>
    <lineage>
        <taxon>Eukaryota</taxon>
        <taxon>Fungi</taxon>
        <taxon>Dikarya</taxon>
        <taxon>Ascomycota</taxon>
        <taxon>Pezizomycotina</taxon>
        <taxon>Sordariomycetes</taxon>
        <taxon>Sordariomycetidae</taxon>
        <taxon>Thyridiales</taxon>
        <taxon>Thyridiaceae</taxon>
        <taxon>Thyridium</taxon>
    </lineage>
</organism>
<accession>A0A507B0B4</accession>